<dbReference type="FunFam" id="3.40.640.10:FF:000004">
    <property type="entry name" value="Acetylornithine aminotransferase"/>
    <property type="match status" value="1"/>
</dbReference>
<dbReference type="InterPro" id="IPR050103">
    <property type="entry name" value="Class-III_PLP-dep_AT"/>
</dbReference>
<dbReference type="InterPro" id="IPR015421">
    <property type="entry name" value="PyrdxlP-dep_Trfase_major"/>
</dbReference>
<dbReference type="HAMAP" id="MF_01107">
    <property type="entry name" value="ArgD_aminotrans_3"/>
    <property type="match status" value="1"/>
</dbReference>
<dbReference type="SUPFAM" id="SSF53383">
    <property type="entry name" value="PLP-dependent transferases"/>
    <property type="match status" value="1"/>
</dbReference>
<dbReference type="EMBL" id="LACI01000113">
    <property type="protein sequence ID" value="KJU87565.1"/>
    <property type="molecule type" value="Genomic_DNA"/>
</dbReference>
<comment type="similarity">
    <text evidence="5">Belongs to the class-III pyridoxal-phosphate-dependent aminotransferase family. ArgD subfamily.</text>
</comment>
<evidence type="ECO:0000313" key="6">
    <source>
        <dbReference type="EMBL" id="KJU87565.1"/>
    </source>
</evidence>
<dbReference type="GO" id="GO:0030170">
    <property type="term" value="F:pyridoxal phosphate binding"/>
    <property type="evidence" value="ECO:0007669"/>
    <property type="project" value="InterPro"/>
</dbReference>
<comment type="subunit">
    <text evidence="5">Homodimer.</text>
</comment>
<comment type="miscellaneous">
    <text evidence="5">May also have succinyldiaminopimelate aminotransferase activity, thus carrying out the corresponding step in lysine biosynthesis.</text>
</comment>
<dbReference type="InterPro" id="IPR015422">
    <property type="entry name" value="PyrdxlP-dep_Trfase_small"/>
</dbReference>
<dbReference type="Pfam" id="PF00202">
    <property type="entry name" value="Aminotran_3"/>
    <property type="match status" value="1"/>
</dbReference>
<feature type="binding site" evidence="5">
    <location>
        <begin position="105"/>
        <end position="106"/>
    </location>
    <ligand>
        <name>pyridoxal 5'-phosphate</name>
        <dbReference type="ChEBI" id="CHEBI:597326"/>
    </ligand>
</feature>
<keyword evidence="5" id="KW-0055">Arginine biosynthesis</keyword>
<feature type="binding site" evidence="5">
    <location>
        <position position="141"/>
    </location>
    <ligand>
        <name>N(2)-acetyl-L-ornithine</name>
        <dbReference type="ChEBI" id="CHEBI:57805"/>
    </ligand>
</feature>
<sequence>MEIKKALDESQQYIMETYKRFPVVFTKGRGMKLWSMDGKEYLDFLAGVAVNVLGHCHPKIVVAIQKQAQRLIHVSNFYHNEYHIKLAKQLVKNSFGDKVFFSNSGAEANEAAIKLVRRYCNKRYCGERYEIITALNSFHGRTMACISATGQARFHEGFEPLLPGFKYVPFNDMEALKKATTPKTAAVMLEPIQGEGGVQVPSEDYFVEVRRHCDKHGLVLILDEVQTGIGRTGKLFAYEHFGIEPDVMTLAKGLGGGFPIGATIAREELTKGFEPGSHASTFGGNPLACATALAVLEAVIEDGIMAAECQRMGTILQNSLLRLKEQFPNIIVDVRGMGLLLGMELTRDCSQVVQACFERGILINCTAQNTLRFCPPLVVKEEDIERLIFALNEILTRLS</sequence>
<comment type="cofactor">
    <cofactor evidence="5">
        <name>pyridoxal 5'-phosphate</name>
        <dbReference type="ChEBI" id="CHEBI:597326"/>
    </cofactor>
    <text evidence="5">Binds 1 pyridoxal phosphate per subunit.</text>
</comment>
<dbReference type="PIRSF" id="PIRSF000521">
    <property type="entry name" value="Transaminase_4ab_Lys_Orn"/>
    <property type="match status" value="1"/>
</dbReference>
<dbReference type="GO" id="GO:0005737">
    <property type="term" value="C:cytoplasm"/>
    <property type="evidence" value="ECO:0007669"/>
    <property type="project" value="UniProtKB-SubCell"/>
</dbReference>
<feature type="binding site" evidence="5">
    <location>
        <position position="280"/>
    </location>
    <ligand>
        <name>N(2)-acetyl-L-ornithine</name>
        <dbReference type="ChEBI" id="CHEBI:57805"/>
    </ligand>
</feature>
<dbReference type="CDD" id="cd00610">
    <property type="entry name" value="OAT_like"/>
    <property type="match status" value="1"/>
</dbReference>
<dbReference type="GO" id="GO:0003992">
    <property type="term" value="F:N2-acetyl-L-ornithine:2-oxoglutarate 5-aminotransferase activity"/>
    <property type="evidence" value="ECO:0007669"/>
    <property type="project" value="UniProtKB-UniRule"/>
</dbReference>
<comment type="subcellular location">
    <subcellularLocation>
        <location evidence="5">Cytoplasm</location>
    </subcellularLocation>
</comment>
<comment type="catalytic activity">
    <reaction evidence="5">
        <text>N(2)-acetyl-L-ornithine + 2-oxoglutarate = N-acetyl-L-glutamate 5-semialdehyde + L-glutamate</text>
        <dbReference type="Rhea" id="RHEA:18049"/>
        <dbReference type="ChEBI" id="CHEBI:16810"/>
        <dbReference type="ChEBI" id="CHEBI:29123"/>
        <dbReference type="ChEBI" id="CHEBI:29985"/>
        <dbReference type="ChEBI" id="CHEBI:57805"/>
        <dbReference type="EC" id="2.6.1.11"/>
    </reaction>
</comment>
<keyword evidence="3 5" id="KW-0808">Transferase</keyword>
<dbReference type="InterPro" id="IPR005814">
    <property type="entry name" value="Aminotrans_3"/>
</dbReference>
<dbReference type="AlphaFoldDB" id="A0A0F3H0A3"/>
<evidence type="ECO:0000256" key="4">
    <source>
        <dbReference type="ARBA" id="ARBA00022898"/>
    </source>
</evidence>
<evidence type="ECO:0000313" key="7">
    <source>
        <dbReference type="Proteomes" id="UP000033423"/>
    </source>
</evidence>
<feature type="modified residue" description="N6-(pyridoxal phosphate)lysine" evidence="5">
    <location>
        <position position="252"/>
    </location>
</feature>
<reference evidence="6 7" key="1">
    <citation type="submission" date="2015-02" db="EMBL/GenBank/DDBJ databases">
        <title>Single-cell genomics of uncultivated deep-branching MTB reveals a conserved set of magnetosome genes.</title>
        <authorList>
            <person name="Kolinko S."/>
            <person name="Richter M."/>
            <person name="Glockner F.O."/>
            <person name="Brachmann A."/>
            <person name="Schuler D."/>
        </authorList>
    </citation>
    <scope>NUCLEOTIDE SEQUENCE [LARGE SCALE GENOMIC DNA]</scope>
    <source>
        <strain evidence="6">TM-1</strain>
    </source>
</reference>
<comment type="caution">
    <text evidence="6">The sequence shown here is derived from an EMBL/GenBank/DDBJ whole genome shotgun (WGS) entry which is preliminary data.</text>
</comment>
<evidence type="ECO:0000256" key="2">
    <source>
        <dbReference type="ARBA" id="ARBA00022605"/>
    </source>
</evidence>
<feature type="binding site" evidence="5">
    <location>
        <position position="281"/>
    </location>
    <ligand>
        <name>pyridoxal 5'-phosphate</name>
        <dbReference type="ChEBI" id="CHEBI:597326"/>
    </ligand>
</feature>
<protein>
    <recommendedName>
        <fullName evidence="5">Acetylornithine aminotransferase</fullName>
        <shortName evidence="5">ACOAT</shortName>
        <ecNumber evidence="5">2.6.1.11</ecNumber>
    </recommendedName>
</protein>
<dbReference type="NCBIfam" id="NF002325">
    <property type="entry name" value="PRK01278.1"/>
    <property type="match status" value="1"/>
</dbReference>
<dbReference type="EC" id="2.6.1.11" evidence="5"/>
<dbReference type="Proteomes" id="UP000033423">
    <property type="component" value="Unassembled WGS sequence"/>
</dbReference>
<dbReference type="Gene3D" id="3.40.640.10">
    <property type="entry name" value="Type I PLP-dependent aspartate aminotransferase-like (Major domain)"/>
    <property type="match status" value="1"/>
</dbReference>
<keyword evidence="7" id="KW-1185">Reference proteome</keyword>
<organism evidence="6 7">
    <name type="scientific">Candidatus Magnetobacterium bavaricum</name>
    <dbReference type="NCBI Taxonomy" id="29290"/>
    <lineage>
        <taxon>Bacteria</taxon>
        <taxon>Pseudomonadati</taxon>
        <taxon>Nitrospirota</taxon>
        <taxon>Thermodesulfovibrionia</taxon>
        <taxon>Thermodesulfovibrionales</taxon>
        <taxon>Candidatus Magnetobacteriaceae</taxon>
        <taxon>Candidatus Magnetobacterium</taxon>
    </lineage>
</organism>
<dbReference type="PATRIC" id="fig|29290.4.peg.337"/>
<evidence type="ECO:0000256" key="1">
    <source>
        <dbReference type="ARBA" id="ARBA00022576"/>
    </source>
</evidence>
<dbReference type="PROSITE" id="PS00600">
    <property type="entry name" value="AA_TRANSFER_CLASS_3"/>
    <property type="match status" value="1"/>
</dbReference>
<proteinExistence type="inferred from homology"/>
<feature type="binding site" evidence="5">
    <location>
        <position position="138"/>
    </location>
    <ligand>
        <name>pyridoxal 5'-phosphate</name>
        <dbReference type="ChEBI" id="CHEBI:597326"/>
    </ligand>
</feature>
<dbReference type="InterPro" id="IPR015424">
    <property type="entry name" value="PyrdxlP-dep_Trfase"/>
</dbReference>
<gene>
    <name evidence="5" type="primary">argD</name>
    <name evidence="6" type="ORF">MBAV_000242</name>
</gene>
<evidence type="ECO:0000256" key="3">
    <source>
        <dbReference type="ARBA" id="ARBA00022679"/>
    </source>
</evidence>
<dbReference type="PANTHER" id="PTHR11986">
    <property type="entry name" value="AMINOTRANSFERASE CLASS III"/>
    <property type="match status" value="1"/>
</dbReference>
<keyword evidence="2 5" id="KW-0028">Amino-acid biosynthesis</keyword>
<keyword evidence="5" id="KW-0963">Cytoplasm</keyword>
<dbReference type="NCBIfam" id="TIGR00707">
    <property type="entry name" value="argD"/>
    <property type="match status" value="1"/>
</dbReference>
<dbReference type="Gene3D" id="3.90.1150.10">
    <property type="entry name" value="Aspartate Aminotransferase, domain 1"/>
    <property type="match status" value="1"/>
</dbReference>
<dbReference type="NCBIfam" id="NF002874">
    <property type="entry name" value="PRK03244.1"/>
    <property type="match status" value="1"/>
</dbReference>
<name>A0A0F3H0A3_9BACT</name>
<dbReference type="PANTHER" id="PTHR11986:SF79">
    <property type="entry name" value="ACETYLORNITHINE AMINOTRANSFERASE, MITOCHONDRIAL"/>
    <property type="match status" value="1"/>
</dbReference>
<dbReference type="InterPro" id="IPR049704">
    <property type="entry name" value="Aminotrans_3_PPA_site"/>
</dbReference>
<dbReference type="GO" id="GO:0006526">
    <property type="term" value="P:L-arginine biosynthetic process"/>
    <property type="evidence" value="ECO:0007669"/>
    <property type="project" value="UniProtKB-UniRule"/>
</dbReference>
<keyword evidence="4 5" id="KW-0663">Pyridoxal phosphate</keyword>
<dbReference type="InterPro" id="IPR004636">
    <property type="entry name" value="AcOrn/SuccOrn_fam"/>
</dbReference>
<comment type="pathway">
    <text evidence="5">Amino-acid biosynthesis; L-arginine biosynthesis; N(2)-acetyl-L-ornithine from L-glutamate: step 4/4.</text>
</comment>
<keyword evidence="1 5" id="KW-0032">Aminotransferase</keyword>
<dbReference type="UniPathway" id="UPA00068">
    <property type="reaction ID" value="UER00109"/>
</dbReference>
<accession>A0A0F3H0A3</accession>
<feature type="binding site" evidence="5">
    <location>
        <begin position="223"/>
        <end position="226"/>
    </location>
    <ligand>
        <name>pyridoxal 5'-phosphate</name>
        <dbReference type="ChEBI" id="CHEBI:597326"/>
    </ligand>
</feature>
<evidence type="ECO:0000256" key="5">
    <source>
        <dbReference type="HAMAP-Rule" id="MF_01107"/>
    </source>
</evidence>
<dbReference type="GO" id="GO:0042802">
    <property type="term" value="F:identical protein binding"/>
    <property type="evidence" value="ECO:0007669"/>
    <property type="project" value="TreeGrafter"/>
</dbReference>